<comment type="caution">
    <text evidence="2">The sequence shown here is derived from an EMBL/GenBank/DDBJ whole genome shotgun (WGS) entry which is preliminary data.</text>
</comment>
<keyword evidence="3" id="KW-1185">Reference proteome</keyword>
<protein>
    <submittedName>
        <fullName evidence="2">Uncharacterized protein</fullName>
    </submittedName>
</protein>
<proteinExistence type="predicted"/>
<evidence type="ECO:0000313" key="3">
    <source>
        <dbReference type="Proteomes" id="UP001281761"/>
    </source>
</evidence>
<dbReference type="SUPFAM" id="SSF51126">
    <property type="entry name" value="Pectin lyase-like"/>
    <property type="match status" value="1"/>
</dbReference>
<reference evidence="2 3" key="1">
    <citation type="journal article" date="2022" name="bioRxiv">
        <title>Genomics of Preaxostyla Flagellates Illuminates Evolutionary Transitions and the Path Towards Mitochondrial Loss.</title>
        <authorList>
            <person name="Novak L.V.F."/>
            <person name="Treitli S.C."/>
            <person name="Pyrih J."/>
            <person name="Halakuc P."/>
            <person name="Pipaliya S.V."/>
            <person name="Vacek V."/>
            <person name="Brzon O."/>
            <person name="Soukal P."/>
            <person name="Eme L."/>
            <person name="Dacks J.B."/>
            <person name="Karnkowska A."/>
            <person name="Elias M."/>
            <person name="Hampl V."/>
        </authorList>
    </citation>
    <scope>NUCLEOTIDE SEQUENCE [LARGE SCALE GENOMIC DNA]</scope>
    <source>
        <strain evidence="2">NAU3</strain>
        <tissue evidence="2">Gut</tissue>
    </source>
</reference>
<dbReference type="EMBL" id="JARBJD010000158">
    <property type="protein sequence ID" value="KAK2949337.1"/>
    <property type="molecule type" value="Genomic_DNA"/>
</dbReference>
<evidence type="ECO:0000256" key="1">
    <source>
        <dbReference type="SAM" id="MobiDB-lite"/>
    </source>
</evidence>
<dbReference type="InterPro" id="IPR011050">
    <property type="entry name" value="Pectin_lyase_fold/virulence"/>
</dbReference>
<sequence length="1720" mass="184137">MTRLTGNGGSTKSPFGNLDKNAEQRDSLTDTPKLWLLDVRNSTLRMTSWILDVQEFGYSACLLSSSDMTIEGSEIVSNMECSPFVVTGDLDGYGCQIQITRSSHKSTLNAVLPLVTTSPNQREIDIEMQMKNDRLADHESRQLLSISGVDLSMKTQHFPLGTGPLFTFHSHHAFDSVIQVGTNLVESYLVNISSSSAFSPGKHLFGSEVSQRVVGSCVAQSTNHDSGTGMMSPNLGGNLLCLNTSFSSCIRSRNTPLDFSFENRTQTHLGRFAITSSSDVTSVSFTLCTFNEMTVASADGSHGAAIYLNQASSFLTVRTCFFHKCTCTASSGDGGAVFFWGDVSSKQPFSVSDSSFTECSAGHAGGSILVNFASSISIDCCCFEQSTANTDGAAYLLSDLITISGTAFVQCSATSRSGAVLIDTVTALSLTSSQFRDCTNANDPNGKDVYFYYNASSQITSGMITFCDSTSGAPNVYFRGDSTADSTRVPFISSTPTIKSADVSFDGNYATVTVETSQAIKGTMGVLLDGSNVPRLVHVVFGNDTTTSRFGTAVVSSGTNGILPSATYTNRTTSFASNFFPLPTVLTADSTLKDWNTTEIVLKGVRLEEGSYWMLVEKGENEWNITLTHSDSTTLIGKATLYPSTAEDRLEWSTEYDVTKVMWDGGEEPDQDIALPDTLTFTTPAEPARITSVDCALNGKKDVVIVELTGTTLTSDGQTLAVVSRTSNEMMSSGELFNVTSTKCFVNFSIGSSESSTDVVFGGKYDLKSFESESSSAAVNSGLFFEVPHPPRITSFDAPSEVSTSTFVLAVSGENLPSGKTFTVTLTSGHSFDVSFSSPSAGTSTIGIGGSGQLQYNTNYTLKSVMRTKSEKDDEHILLSASSFKTPLGPTLSSVSCKLSLSDPNTLNLTLSTQRMPPEDFTLTLKSFPSSSEPVSLLLASSDLSAGFVLVEVYNKTDTLLYGKHYSIDGMTSSSVVVVVAALPFSTPSEPIRITSASCSLGDDKQKSAVVTLNGVKLGGGKAFSVGVRKMEGSSLIGDEIELHGTLSGESSSTTHTLSVLIFGNPNPLLSFGTKYAITRFDVDDSVCVANATVTFSVPAESARIVGLETRQLNNNRTKMIVLMEGRALLSRTGKVSLSNGSTRWESLSDVDILNDTHCTAEFAVGEEETSDELKYGEEYTLKGSWTESSGFIVEDGIAVKVPFPPKITEFEIVLVEGRRGSCFVRLTGTDLEQGTNCELTLNPIVTLHVTFTSTTEGRSNEVSIGKNGIVKYSSTYTIASLEPTNAEDGSILFDPSLSFTTGDSTIVEVIVSEGGSNRTEECGSFSTPCSSIAIGWKTGTEEEGLNEVILLIHKSARFGSQVHVGRKTLEMRSLFEEEGRVDVEEGAGWGGKEEGVVVVAGGSLQMMELTLRLPRPSLVGETKTASVVVSGFGECVLDGVRVVERWEGEGVGMGMVLWSGGSLRLTKIEMKSVWMESNVTLVKCSSSSSEVRLEMSDCMFVEVETRNAELVAFSSTLASSRFEMDGCVFISTNRSETRGGERTGLIKISTGQERTEIRKCKFSDCGTLLSESGGRKKGGVLIVEIKRESVLDRKEVRILDCVVMNSSPLRESEGEEMSGGVVVWSSGKGVVVVDVGGSWFEETAFSKQELERDSLGMPIVSPKRKIVHSLSSDVPAGLVVGGGGCVPVIARRGSSFSGCSLRVERRQTETKTQQNSDDL</sequence>
<name>A0ABQ9XDG7_9EUKA</name>
<organism evidence="2 3">
    <name type="scientific">Blattamonas nauphoetae</name>
    <dbReference type="NCBI Taxonomy" id="2049346"/>
    <lineage>
        <taxon>Eukaryota</taxon>
        <taxon>Metamonada</taxon>
        <taxon>Preaxostyla</taxon>
        <taxon>Oxymonadida</taxon>
        <taxon>Blattamonas</taxon>
    </lineage>
</organism>
<accession>A0ABQ9XDG7</accession>
<gene>
    <name evidence="2" type="ORF">BLNAU_15717</name>
</gene>
<evidence type="ECO:0000313" key="2">
    <source>
        <dbReference type="EMBL" id="KAK2949337.1"/>
    </source>
</evidence>
<dbReference type="Proteomes" id="UP001281761">
    <property type="component" value="Unassembled WGS sequence"/>
</dbReference>
<feature type="region of interest" description="Disordered" evidence="1">
    <location>
        <begin position="1"/>
        <end position="24"/>
    </location>
</feature>